<comment type="caution">
    <text evidence="2">The sequence shown here is derived from an EMBL/GenBank/DDBJ whole genome shotgun (WGS) entry which is preliminary data.</text>
</comment>
<keyword evidence="1" id="KW-1133">Transmembrane helix</keyword>
<proteinExistence type="predicted"/>
<feature type="transmembrane region" description="Helical" evidence="1">
    <location>
        <begin position="43"/>
        <end position="64"/>
    </location>
</feature>
<name>A0A5M9JX25_MONFR</name>
<dbReference type="Proteomes" id="UP000322873">
    <property type="component" value="Unassembled WGS sequence"/>
</dbReference>
<evidence type="ECO:0000313" key="3">
    <source>
        <dbReference type="Proteomes" id="UP000322873"/>
    </source>
</evidence>
<keyword evidence="1" id="KW-0472">Membrane</keyword>
<dbReference type="AlphaFoldDB" id="A0A5M9JX25"/>
<evidence type="ECO:0000256" key="1">
    <source>
        <dbReference type="SAM" id="Phobius"/>
    </source>
</evidence>
<protein>
    <submittedName>
        <fullName evidence="2">Uncharacterized protein</fullName>
    </submittedName>
</protein>
<keyword evidence="1" id="KW-0812">Transmembrane</keyword>
<accession>A0A5M9JX25</accession>
<dbReference type="EMBL" id="VICG01000004">
    <property type="protein sequence ID" value="KAA8572689.1"/>
    <property type="molecule type" value="Genomic_DNA"/>
</dbReference>
<gene>
    <name evidence="2" type="ORF">EYC84_003283</name>
</gene>
<keyword evidence="3" id="KW-1185">Reference proteome</keyword>
<sequence>MQDSAFLVSAILLVPYCFFAPLPKPNTLLDSLAVKFKELLDTQYSPLIFERGLIVPHLISLFILPRALRIPHYSLSTVRDSKRDLNLSRQLQIVLFSIILKYTYRVRSA</sequence>
<organism evidence="2 3">
    <name type="scientific">Monilinia fructicola</name>
    <name type="common">Brown rot fungus</name>
    <name type="synonym">Ciboria fructicola</name>
    <dbReference type="NCBI Taxonomy" id="38448"/>
    <lineage>
        <taxon>Eukaryota</taxon>
        <taxon>Fungi</taxon>
        <taxon>Dikarya</taxon>
        <taxon>Ascomycota</taxon>
        <taxon>Pezizomycotina</taxon>
        <taxon>Leotiomycetes</taxon>
        <taxon>Helotiales</taxon>
        <taxon>Sclerotiniaceae</taxon>
        <taxon>Monilinia</taxon>
    </lineage>
</organism>
<reference evidence="2 3" key="1">
    <citation type="submission" date="2019-06" db="EMBL/GenBank/DDBJ databases">
        <title>Genome Sequence of the Brown Rot Fungal Pathogen Monilinia fructicola.</title>
        <authorList>
            <person name="De Miccolis Angelini R.M."/>
            <person name="Landi L."/>
            <person name="Abate D."/>
            <person name="Pollastro S."/>
            <person name="Romanazzi G."/>
            <person name="Faretra F."/>
        </authorList>
    </citation>
    <scope>NUCLEOTIDE SEQUENCE [LARGE SCALE GENOMIC DNA]</scope>
    <source>
        <strain evidence="2 3">Mfrc123</strain>
    </source>
</reference>
<evidence type="ECO:0000313" key="2">
    <source>
        <dbReference type="EMBL" id="KAA8572689.1"/>
    </source>
</evidence>